<organism evidence="1 2">
    <name type="scientific">Snodgrassella alvi</name>
    <dbReference type="NCBI Taxonomy" id="1196083"/>
    <lineage>
        <taxon>Bacteria</taxon>
        <taxon>Pseudomonadati</taxon>
        <taxon>Pseudomonadota</taxon>
        <taxon>Betaproteobacteria</taxon>
        <taxon>Neisseriales</taxon>
        <taxon>Neisseriaceae</taxon>
        <taxon>Snodgrassella</taxon>
    </lineage>
</organism>
<protein>
    <recommendedName>
        <fullName evidence="3">Lipoprotein</fullName>
    </recommendedName>
</protein>
<dbReference type="EMBL" id="MEIU01000057">
    <property type="protein sequence ID" value="PIT60028.1"/>
    <property type="molecule type" value="Genomic_DNA"/>
</dbReference>
<dbReference type="Proteomes" id="UP000230463">
    <property type="component" value="Unassembled WGS sequence"/>
</dbReference>
<dbReference type="AlphaFoldDB" id="A0A855FQK8"/>
<sequence>MKKTGFLLGLLLLSGCITVNGDYRIIVQDENGQDLLPKAKLLAHGTGIYTFKNSLCTAFPKATIRIYDLHTNEELKGESPRKCR</sequence>
<evidence type="ECO:0000313" key="2">
    <source>
        <dbReference type="Proteomes" id="UP000230463"/>
    </source>
</evidence>
<dbReference type="PROSITE" id="PS51257">
    <property type="entry name" value="PROKAR_LIPOPROTEIN"/>
    <property type="match status" value="1"/>
</dbReference>
<accession>A0A855FQK8</accession>
<gene>
    <name evidence="1" type="ORF">BHC57_07135</name>
</gene>
<proteinExistence type="predicted"/>
<dbReference type="OrthoDB" id="8612762at2"/>
<name>A0A855FQK8_9NEIS</name>
<evidence type="ECO:0008006" key="3">
    <source>
        <dbReference type="Google" id="ProtNLM"/>
    </source>
</evidence>
<dbReference type="RefSeq" id="WP_100100017.1">
    <property type="nucleotide sequence ID" value="NZ_MDUZ01000077.1"/>
</dbReference>
<comment type="caution">
    <text evidence="1">The sequence shown here is derived from an EMBL/GenBank/DDBJ whole genome shotgun (WGS) entry which is preliminary data.</text>
</comment>
<evidence type="ECO:0000313" key="1">
    <source>
        <dbReference type="EMBL" id="PIT60028.1"/>
    </source>
</evidence>
<reference evidence="1 2" key="1">
    <citation type="journal article" date="2017" name="MBio">
        <title>Type VI secretion-mediated competition in the bee gut microbiome.</title>
        <authorList>
            <person name="Steele M.I."/>
            <person name="Kwong W.K."/>
            <person name="Powell J.E."/>
            <person name="Whiteley M."/>
            <person name="Moran N.A."/>
        </authorList>
    </citation>
    <scope>NUCLEOTIDE SEQUENCE [LARGE SCALE GENOMIC DNA]</scope>
    <source>
        <strain evidence="1 2">HK3</strain>
    </source>
</reference>